<gene>
    <name evidence="1" type="ORF">RISINGSUN_19</name>
</gene>
<evidence type="ECO:0000313" key="2">
    <source>
        <dbReference type="Proteomes" id="UP000225553"/>
    </source>
</evidence>
<protein>
    <submittedName>
        <fullName evidence="1">Uncharacterized protein</fullName>
    </submittedName>
</protein>
<accession>A0A223LI01</accession>
<keyword evidence="2" id="KW-1185">Reference proteome</keyword>
<reference evidence="2" key="1">
    <citation type="submission" date="2017-07" db="EMBL/GenBank/DDBJ databases">
        <authorList>
            <person name="Putnam M.J."/>
            <person name="Sharma R."/>
            <person name="Kruger J.L."/>
            <person name="Berg J.A."/>
            <person name="Payne A.M."/>
            <person name="Fajardo C.P."/>
            <person name="Breakwell D.P."/>
            <person name="Hope S."/>
            <person name="Grose J.H."/>
        </authorList>
    </citation>
    <scope>NUCLEOTIDE SEQUENCE [LARGE SCALE GENOMIC DNA]</scope>
</reference>
<dbReference type="EMBL" id="MF459646">
    <property type="protein sequence ID" value="ASU03651.1"/>
    <property type="molecule type" value="Genomic_DNA"/>
</dbReference>
<name>A0A223LI01_9CAUD</name>
<dbReference type="Proteomes" id="UP000225553">
    <property type="component" value="Segment"/>
</dbReference>
<evidence type="ECO:0000313" key="1">
    <source>
        <dbReference type="EMBL" id="ASU03651.1"/>
    </source>
</evidence>
<sequence>MYPVDIVNLAKMLRTGSVEASLDAVCIYAERAMEHVVELVNLNDPLQENILIDDLIMMYEVILPGIDTVSIIKDYVTDVREAMKRNYWDPRCKVKLIKQRLNKRYYRVHIVMDLELTAANLYNSVVDSSVPVHLEDVVDDNPSPELLAQYEQKYTDHKSDE</sequence>
<organism evidence="1 2">
    <name type="scientific">Erwinia phage vB_EamM_RisingSun</name>
    <dbReference type="NCBI Taxonomy" id="2026080"/>
    <lineage>
        <taxon>Viruses</taxon>
        <taxon>Duplodnaviria</taxon>
        <taxon>Heunggongvirae</taxon>
        <taxon>Uroviricota</taxon>
        <taxon>Caudoviricetes</taxon>
        <taxon>Chimalliviridae</taxon>
        <taxon>Risingsunvirus</taxon>
        <taxon>Risingsunvirus risingsun</taxon>
    </lineage>
</organism>
<proteinExistence type="predicted"/>